<reference evidence="1" key="1">
    <citation type="submission" date="2017-05" db="UniProtKB">
        <authorList>
            <consortium name="EnsemblMetazoa"/>
        </authorList>
    </citation>
    <scope>IDENTIFICATION</scope>
</reference>
<protein>
    <submittedName>
        <fullName evidence="1">Uncharacterized protein</fullName>
    </submittedName>
</protein>
<evidence type="ECO:0000313" key="1">
    <source>
        <dbReference type="EnsemblMetazoa" id="Aqu2.1.18890_001"/>
    </source>
</evidence>
<dbReference type="AlphaFoldDB" id="A0A1X7TV03"/>
<sequence length="119" mass="13332">MMSPGEWSSILELGNLQPLSVPPETEHGTFHKDQLLSGTAAMPLEEPILGLEFVAVQKADHACINAEMDSPPKEDAQYKSTELIIEDSESNDQSFSLRQICIDHLEVELVSWYTKQYVL</sequence>
<proteinExistence type="predicted"/>
<organism evidence="1">
    <name type="scientific">Amphimedon queenslandica</name>
    <name type="common">Sponge</name>
    <dbReference type="NCBI Taxonomy" id="400682"/>
    <lineage>
        <taxon>Eukaryota</taxon>
        <taxon>Metazoa</taxon>
        <taxon>Porifera</taxon>
        <taxon>Demospongiae</taxon>
        <taxon>Heteroscleromorpha</taxon>
        <taxon>Haplosclerida</taxon>
        <taxon>Niphatidae</taxon>
        <taxon>Amphimedon</taxon>
    </lineage>
</organism>
<dbReference type="InParanoid" id="A0A1X7TV03"/>
<dbReference type="EnsemblMetazoa" id="Aqu2.1.18890_001">
    <property type="protein sequence ID" value="Aqu2.1.18890_001"/>
    <property type="gene ID" value="Aqu2.1.18890"/>
</dbReference>
<accession>A0A1X7TV03</accession>
<name>A0A1X7TV03_AMPQE</name>